<evidence type="ECO:0000256" key="1">
    <source>
        <dbReference type="SAM" id="MobiDB-lite"/>
    </source>
</evidence>
<dbReference type="Proteomes" id="UP001369736">
    <property type="component" value="Unassembled WGS sequence"/>
</dbReference>
<evidence type="ECO:0000313" key="2">
    <source>
        <dbReference type="EMBL" id="MEJ2862733.1"/>
    </source>
</evidence>
<gene>
    <name evidence="2" type="ORF">WCD58_16295</name>
</gene>
<accession>A0ABU8M8F4</accession>
<feature type="region of interest" description="Disordered" evidence="1">
    <location>
        <begin position="1"/>
        <end position="23"/>
    </location>
</feature>
<protein>
    <recommendedName>
        <fullName evidence="4">Bulb-type lectin domain-containing protein</fullName>
    </recommendedName>
</protein>
<name>A0ABU8M8F4_9PSEU</name>
<organism evidence="2 3">
    <name type="scientific">Actinomycetospora flava</name>
    <dbReference type="NCBI Taxonomy" id="3129232"/>
    <lineage>
        <taxon>Bacteria</taxon>
        <taxon>Bacillati</taxon>
        <taxon>Actinomycetota</taxon>
        <taxon>Actinomycetes</taxon>
        <taxon>Pseudonocardiales</taxon>
        <taxon>Pseudonocardiaceae</taxon>
        <taxon>Actinomycetospora</taxon>
    </lineage>
</organism>
<dbReference type="RefSeq" id="WP_337704105.1">
    <property type="nucleotide sequence ID" value="NZ_JBBEGM010000006.1"/>
</dbReference>
<evidence type="ECO:0008006" key="4">
    <source>
        <dbReference type="Google" id="ProtNLM"/>
    </source>
</evidence>
<dbReference type="InterPro" id="IPR036426">
    <property type="entry name" value="Bulb-type_lectin_dom_sf"/>
</dbReference>
<reference evidence="2 3" key="1">
    <citation type="submission" date="2024-03" db="EMBL/GenBank/DDBJ databases">
        <title>Actinomycetospora sp. OC33-EN07, a novel actinomycete isolated from wild orchid (Aerides multiflora).</title>
        <authorList>
            <person name="Suriyachadkun C."/>
        </authorList>
    </citation>
    <scope>NUCLEOTIDE SEQUENCE [LARGE SCALE GENOMIC DNA]</scope>
    <source>
        <strain evidence="2 3">OC33-EN07</strain>
    </source>
</reference>
<dbReference type="SUPFAM" id="SSF51110">
    <property type="entry name" value="alpha-D-mannose-specific plant lectins"/>
    <property type="match status" value="1"/>
</dbReference>
<comment type="caution">
    <text evidence="2">The sequence shown here is derived from an EMBL/GenBank/DDBJ whole genome shotgun (WGS) entry which is preliminary data.</text>
</comment>
<dbReference type="EMBL" id="JBBEGM010000006">
    <property type="protein sequence ID" value="MEJ2862733.1"/>
    <property type="molecule type" value="Genomic_DNA"/>
</dbReference>
<feature type="compositionally biased region" description="Low complexity" evidence="1">
    <location>
        <begin position="1"/>
        <end position="19"/>
    </location>
</feature>
<keyword evidence="3" id="KW-1185">Reference proteome</keyword>
<dbReference type="Gene3D" id="2.90.10.30">
    <property type="match status" value="1"/>
</dbReference>
<sequence>MTTTAPLTASLSSLTPGTPITSEVRYRTDDGRHHLLFQKDGNLVVSDAAGADIWGLHQVFRGFDGRSDARCVRGRSAEFGSAGALTVRDDAGAVVWTTPPGGARLSMDGRGRLALAAGDGTTVWAANGWCTVRTVDGTGITVMASRDVTPARIDAVVRICREMVTRITTRDRSAMQGAAVYVVNGEPWVELGALSPINGKGLDGEESEKGKFVGEGETLRGGACTQFCWVDEKLMCATGSDGEARTFDQVVHELAHVVLNRYQLSGASRQANPDDPNPRCGFAWAVQHWFGCPDAVLAGPMRDLVSGVFSSRVTFTCPDATPVVPG</sequence>
<evidence type="ECO:0000313" key="3">
    <source>
        <dbReference type="Proteomes" id="UP001369736"/>
    </source>
</evidence>
<proteinExistence type="predicted"/>